<accession>A0ABX1PCG4</accession>
<comment type="caution">
    <text evidence="3">The sequence shown here is derived from an EMBL/GenBank/DDBJ whole genome shotgun (WGS) entry which is preliminary data.</text>
</comment>
<feature type="domain" description="VanZ-like" evidence="2">
    <location>
        <begin position="33"/>
        <end position="141"/>
    </location>
</feature>
<feature type="transmembrane region" description="Helical" evidence="1">
    <location>
        <begin position="129"/>
        <end position="150"/>
    </location>
</feature>
<evidence type="ECO:0000313" key="4">
    <source>
        <dbReference type="Proteomes" id="UP000718564"/>
    </source>
</evidence>
<evidence type="ECO:0000259" key="2">
    <source>
        <dbReference type="Pfam" id="PF04892"/>
    </source>
</evidence>
<evidence type="ECO:0000256" key="1">
    <source>
        <dbReference type="SAM" id="Phobius"/>
    </source>
</evidence>
<feature type="transmembrane region" description="Helical" evidence="1">
    <location>
        <begin position="20"/>
        <end position="39"/>
    </location>
</feature>
<dbReference type="RefSeq" id="WP_169156342.1">
    <property type="nucleotide sequence ID" value="NZ_CAWPJE010000130.1"/>
</dbReference>
<keyword evidence="1" id="KW-0812">Transmembrane</keyword>
<evidence type="ECO:0000313" key="3">
    <source>
        <dbReference type="EMBL" id="NMG21092.1"/>
    </source>
</evidence>
<feature type="transmembrane region" description="Helical" evidence="1">
    <location>
        <begin position="162"/>
        <end position="183"/>
    </location>
</feature>
<dbReference type="SUPFAM" id="SSF49899">
    <property type="entry name" value="Concanavalin A-like lectins/glucanases"/>
    <property type="match status" value="2"/>
</dbReference>
<sequence length="511" mass="56767">MKRRKNVNSISKNLGISGDVILIILSIVSVLIATLYPFHFHFPDSFSLPALVASFDNSSFFKDQVNNILLFTPLGFGFASLLQRMRMKPTSQFIIVIFLSAGLSFTVEALQVFLPSRTPTPADILNNTIGGFVGLICFSLWNSQSFLYTLMRRENSRSNNSIKKLTLCFLGYIIISFLISVLWQNTTNLSNWSLNYPLLIGNERTGDRPWQGQVSDVYIADRAISKNEVSQVFHQKNYSDIFGKSLLASYQLTDTKSYQDSTGQLPELLSQGQLPDIEDEKGVVLSSNHWLKTTEPVTFLSKRIRETSQFTIITTVATANTAQTGPARVISLSGDSLHRNFTLGQQGTDLDLRIRTPMTGANGADTKLTIPDIFADTNPHHIVITYSGATIQVYVDKSQHSYSLNLLEWFPKEQKIFYYALTFIPLGLCLALLTTLAKRKLTFNRLLLPSGILLPSVILESILVTDGGKSLSLKGLLLGILLTAGTTLTLRWRASMVLKTVRAAVNSTSRS</sequence>
<feature type="transmembrane region" description="Helical" evidence="1">
    <location>
        <begin position="416"/>
        <end position="434"/>
    </location>
</feature>
<feature type="transmembrane region" description="Helical" evidence="1">
    <location>
        <begin position="94"/>
        <end position="114"/>
    </location>
</feature>
<reference evidence="3 4" key="1">
    <citation type="submission" date="2018-06" db="EMBL/GenBank/DDBJ databases">
        <title>Comparative genomics of Brasilonema spp. strains.</title>
        <authorList>
            <person name="Alvarenga D.O."/>
            <person name="Fiore M.F."/>
            <person name="Varani A.M."/>
        </authorList>
    </citation>
    <scope>NUCLEOTIDE SEQUENCE [LARGE SCALE GENOMIC DNA]</scope>
    <source>
        <strain evidence="3 4">SPC951</strain>
    </source>
</reference>
<dbReference type="Proteomes" id="UP000718564">
    <property type="component" value="Unassembled WGS sequence"/>
</dbReference>
<gene>
    <name evidence="3" type="ORF">DP116_17210</name>
</gene>
<dbReference type="NCBIfam" id="NF037970">
    <property type="entry name" value="vanZ_1"/>
    <property type="match status" value="1"/>
</dbReference>
<proteinExistence type="predicted"/>
<protein>
    <submittedName>
        <fullName evidence="3">VanZ family protein</fullName>
    </submittedName>
</protein>
<feature type="transmembrane region" description="Helical" evidence="1">
    <location>
        <begin position="64"/>
        <end position="82"/>
    </location>
</feature>
<dbReference type="InterPro" id="IPR013320">
    <property type="entry name" value="ConA-like_dom_sf"/>
</dbReference>
<dbReference type="Pfam" id="PF04892">
    <property type="entry name" value="VanZ"/>
    <property type="match status" value="1"/>
</dbReference>
<feature type="transmembrane region" description="Helical" evidence="1">
    <location>
        <begin position="446"/>
        <end position="465"/>
    </location>
</feature>
<keyword evidence="4" id="KW-1185">Reference proteome</keyword>
<name>A0ABX1PCG4_9CYAN</name>
<dbReference type="Gene3D" id="2.60.120.200">
    <property type="match status" value="2"/>
</dbReference>
<organism evidence="3 4">
    <name type="scientific">Brasilonema bromeliae SPC951</name>
    <dbReference type="NCBI Taxonomy" id="385972"/>
    <lineage>
        <taxon>Bacteria</taxon>
        <taxon>Bacillati</taxon>
        <taxon>Cyanobacteriota</taxon>
        <taxon>Cyanophyceae</taxon>
        <taxon>Nostocales</taxon>
        <taxon>Scytonemataceae</taxon>
        <taxon>Brasilonema</taxon>
        <taxon>Bromeliae group (in: Brasilonema)</taxon>
    </lineage>
</organism>
<feature type="transmembrane region" description="Helical" evidence="1">
    <location>
        <begin position="471"/>
        <end position="492"/>
    </location>
</feature>
<keyword evidence="1" id="KW-1133">Transmembrane helix</keyword>
<dbReference type="InterPro" id="IPR006976">
    <property type="entry name" value="VanZ-like"/>
</dbReference>
<keyword evidence="1" id="KW-0472">Membrane</keyword>
<dbReference type="EMBL" id="QMEB01000137">
    <property type="protein sequence ID" value="NMG21092.1"/>
    <property type="molecule type" value="Genomic_DNA"/>
</dbReference>